<dbReference type="InParanoid" id="A0A482XKK2"/>
<dbReference type="STRING" id="195883.A0A482XKK2"/>
<dbReference type="EMBL" id="QKKF02008104">
    <property type="protein sequence ID" value="RZF45801.1"/>
    <property type="molecule type" value="Genomic_DNA"/>
</dbReference>
<dbReference type="GO" id="GO:0070531">
    <property type="term" value="C:BRCA1-A complex"/>
    <property type="evidence" value="ECO:0007669"/>
    <property type="project" value="TreeGrafter"/>
</dbReference>
<evidence type="ECO:0000256" key="1">
    <source>
        <dbReference type="ARBA" id="ARBA00022737"/>
    </source>
</evidence>
<feature type="repeat" description="ANK" evidence="3">
    <location>
        <begin position="153"/>
        <end position="185"/>
    </location>
</feature>
<sequence length="218" mass="24647">MLLPLNATKQEQALVDATDYKVDPSCIRGFKFSLKEETLPWIIEEYGLEAILRWVKDRRKAIVEGVKFQRLRGTPKSLKIALKWANIEDITIIEEPPVDAKTVRLLVEKGANVNAADVRGHTALHLAITEKRLEIVRELIKSGADINAEEYGNKCTPLHLACMVGKMEIVKELVEAGAEIEQENKFVMTAMDYAKNSKEIAEVLKKETDRVEKLFMKG</sequence>
<proteinExistence type="predicted"/>
<dbReference type="GO" id="GO:0031436">
    <property type="term" value="C:BRCA1-BARD1 complex"/>
    <property type="evidence" value="ECO:0007669"/>
    <property type="project" value="TreeGrafter"/>
</dbReference>
<dbReference type="SMART" id="SM00248">
    <property type="entry name" value="ANK"/>
    <property type="match status" value="3"/>
</dbReference>
<organism evidence="4 5">
    <name type="scientific">Laodelphax striatellus</name>
    <name type="common">Small brown planthopper</name>
    <name type="synonym">Delphax striatella</name>
    <dbReference type="NCBI Taxonomy" id="195883"/>
    <lineage>
        <taxon>Eukaryota</taxon>
        <taxon>Metazoa</taxon>
        <taxon>Ecdysozoa</taxon>
        <taxon>Arthropoda</taxon>
        <taxon>Hexapoda</taxon>
        <taxon>Insecta</taxon>
        <taxon>Pterygota</taxon>
        <taxon>Neoptera</taxon>
        <taxon>Paraneoptera</taxon>
        <taxon>Hemiptera</taxon>
        <taxon>Auchenorrhyncha</taxon>
        <taxon>Fulgoroidea</taxon>
        <taxon>Delphacidae</taxon>
        <taxon>Criomorphinae</taxon>
        <taxon>Laodelphax</taxon>
    </lineage>
</organism>
<gene>
    <name evidence="4" type="ORF">LSTR_LSTR015286</name>
</gene>
<evidence type="ECO:0000313" key="5">
    <source>
        <dbReference type="Proteomes" id="UP000291343"/>
    </source>
</evidence>
<dbReference type="InterPro" id="IPR002110">
    <property type="entry name" value="Ankyrin_rpt"/>
</dbReference>
<dbReference type="PROSITE" id="PS50297">
    <property type="entry name" value="ANK_REP_REGION"/>
    <property type="match status" value="2"/>
</dbReference>
<keyword evidence="1" id="KW-0677">Repeat</keyword>
<dbReference type="OrthoDB" id="6630504at2759"/>
<dbReference type="PANTHER" id="PTHR24171">
    <property type="entry name" value="ANKYRIN REPEAT DOMAIN-CONTAINING PROTEIN 39-RELATED"/>
    <property type="match status" value="1"/>
</dbReference>
<dbReference type="GO" id="GO:0085020">
    <property type="term" value="P:protein K6-linked ubiquitination"/>
    <property type="evidence" value="ECO:0007669"/>
    <property type="project" value="TreeGrafter"/>
</dbReference>
<dbReference type="SUPFAM" id="SSF48403">
    <property type="entry name" value="Ankyrin repeat"/>
    <property type="match status" value="1"/>
</dbReference>
<protein>
    <submittedName>
        <fullName evidence="4">Uncharacterized protein</fullName>
    </submittedName>
</protein>
<dbReference type="PROSITE" id="PS50088">
    <property type="entry name" value="ANK_REPEAT"/>
    <property type="match status" value="2"/>
</dbReference>
<evidence type="ECO:0000313" key="4">
    <source>
        <dbReference type="EMBL" id="RZF45801.1"/>
    </source>
</evidence>
<comment type="caution">
    <text evidence="4">The sequence shown here is derived from an EMBL/GenBank/DDBJ whole genome shotgun (WGS) entry which is preliminary data.</text>
</comment>
<reference evidence="4 5" key="1">
    <citation type="journal article" date="2017" name="Gigascience">
        <title>Genome sequence of the small brown planthopper, Laodelphax striatellus.</title>
        <authorList>
            <person name="Zhu J."/>
            <person name="Jiang F."/>
            <person name="Wang X."/>
            <person name="Yang P."/>
            <person name="Bao Y."/>
            <person name="Zhao W."/>
            <person name="Wang W."/>
            <person name="Lu H."/>
            <person name="Wang Q."/>
            <person name="Cui N."/>
            <person name="Li J."/>
            <person name="Chen X."/>
            <person name="Luo L."/>
            <person name="Yu J."/>
            <person name="Kang L."/>
            <person name="Cui F."/>
        </authorList>
    </citation>
    <scope>NUCLEOTIDE SEQUENCE [LARGE SCALE GENOMIC DNA]</scope>
    <source>
        <strain evidence="4">Lst14</strain>
    </source>
</reference>
<dbReference type="SMR" id="A0A482XKK2"/>
<accession>A0A482XKK2</accession>
<dbReference type="AlphaFoldDB" id="A0A482XKK2"/>
<dbReference type="Gene3D" id="1.25.40.20">
    <property type="entry name" value="Ankyrin repeat-containing domain"/>
    <property type="match status" value="1"/>
</dbReference>
<dbReference type="InterPro" id="IPR036770">
    <property type="entry name" value="Ankyrin_rpt-contain_sf"/>
</dbReference>
<evidence type="ECO:0000256" key="2">
    <source>
        <dbReference type="ARBA" id="ARBA00023043"/>
    </source>
</evidence>
<dbReference type="PANTHER" id="PTHR24171:SF8">
    <property type="entry name" value="BRCA1-ASSOCIATED RING DOMAIN PROTEIN 1"/>
    <property type="match status" value="1"/>
</dbReference>
<dbReference type="Proteomes" id="UP000291343">
    <property type="component" value="Unassembled WGS sequence"/>
</dbReference>
<dbReference type="Pfam" id="PF12796">
    <property type="entry name" value="Ank_2"/>
    <property type="match status" value="2"/>
</dbReference>
<dbReference type="GO" id="GO:0004842">
    <property type="term" value="F:ubiquitin-protein transferase activity"/>
    <property type="evidence" value="ECO:0007669"/>
    <property type="project" value="TreeGrafter"/>
</dbReference>
<feature type="repeat" description="ANK" evidence="3">
    <location>
        <begin position="119"/>
        <end position="151"/>
    </location>
</feature>
<evidence type="ECO:0000256" key="3">
    <source>
        <dbReference type="PROSITE-ProRule" id="PRU00023"/>
    </source>
</evidence>
<keyword evidence="5" id="KW-1185">Reference proteome</keyword>
<keyword evidence="2 3" id="KW-0040">ANK repeat</keyword>
<name>A0A482XKK2_LAOST</name>